<feature type="compositionally biased region" description="Low complexity" evidence="1">
    <location>
        <begin position="100"/>
        <end position="113"/>
    </location>
</feature>
<feature type="compositionally biased region" description="Basic and acidic residues" evidence="1">
    <location>
        <begin position="142"/>
        <end position="153"/>
    </location>
</feature>
<feature type="compositionally biased region" description="Basic residues" evidence="1">
    <location>
        <begin position="88"/>
        <end position="99"/>
    </location>
</feature>
<accession>A0A9P8TU54</accession>
<dbReference type="InterPro" id="IPR036348">
    <property type="entry name" value="WIBG_N_sf"/>
</dbReference>
<dbReference type="SUPFAM" id="SSF101931">
    <property type="entry name" value="Pym (Within the bgcn gene intron protein, WIBG), N-terminal domain"/>
    <property type="match status" value="1"/>
</dbReference>
<dbReference type="Pfam" id="PF09282">
    <property type="entry name" value="Mago-bind"/>
    <property type="match status" value="1"/>
</dbReference>
<evidence type="ECO:0000313" key="4">
    <source>
        <dbReference type="Proteomes" id="UP000827724"/>
    </source>
</evidence>
<feature type="region of interest" description="Disordered" evidence="1">
    <location>
        <begin position="177"/>
        <end position="201"/>
    </location>
</feature>
<feature type="region of interest" description="Disordered" evidence="1">
    <location>
        <begin position="1"/>
        <end position="155"/>
    </location>
</feature>
<feature type="compositionally biased region" description="Basic and acidic residues" evidence="1">
    <location>
        <begin position="16"/>
        <end position="31"/>
    </location>
</feature>
<reference evidence="3" key="1">
    <citation type="submission" date="2021-08" db="EMBL/GenBank/DDBJ databases">
        <title>Chromosome-Level Trichoderma cornu-damae using Hi-C Data.</title>
        <authorList>
            <person name="Kim C.S."/>
        </authorList>
    </citation>
    <scope>NUCLEOTIDE SEQUENCE</scope>
    <source>
        <strain evidence="3">KA19-0412C</strain>
    </source>
</reference>
<feature type="compositionally biased region" description="Polar residues" evidence="1">
    <location>
        <begin position="1"/>
        <end position="14"/>
    </location>
</feature>
<dbReference type="Proteomes" id="UP000827724">
    <property type="component" value="Unassembled WGS sequence"/>
</dbReference>
<proteinExistence type="predicted"/>
<comment type="caution">
    <text evidence="3">The sequence shown here is derived from an EMBL/GenBank/DDBJ whole genome shotgun (WGS) entry which is preliminary data.</text>
</comment>
<dbReference type="PANTHER" id="PTHR22959">
    <property type="entry name" value="PYM PROTEIN"/>
    <property type="match status" value="1"/>
</dbReference>
<evidence type="ECO:0000313" key="3">
    <source>
        <dbReference type="EMBL" id="KAH6604732.1"/>
    </source>
</evidence>
<dbReference type="InterPro" id="IPR039333">
    <property type="entry name" value="PYM1"/>
</dbReference>
<name>A0A9P8TU54_9HYPO</name>
<dbReference type="InterPro" id="IPR015362">
    <property type="entry name" value="WIBG_mago-bd"/>
</dbReference>
<dbReference type="GO" id="GO:0003723">
    <property type="term" value="F:RNA binding"/>
    <property type="evidence" value="ECO:0007669"/>
    <property type="project" value="TreeGrafter"/>
</dbReference>
<dbReference type="GO" id="GO:0005737">
    <property type="term" value="C:cytoplasm"/>
    <property type="evidence" value="ECO:0007669"/>
    <property type="project" value="TreeGrafter"/>
</dbReference>
<evidence type="ECO:0000256" key="1">
    <source>
        <dbReference type="SAM" id="MobiDB-lite"/>
    </source>
</evidence>
<dbReference type="GO" id="GO:1903259">
    <property type="term" value="P:exon-exon junction complex disassembly"/>
    <property type="evidence" value="ECO:0007669"/>
    <property type="project" value="InterPro"/>
</dbReference>
<protein>
    <recommendedName>
        <fullName evidence="2">WIBG Mago-binding domain-containing protein</fullName>
    </recommendedName>
</protein>
<dbReference type="EMBL" id="JAIWOZ010000005">
    <property type="protein sequence ID" value="KAH6604732.1"/>
    <property type="molecule type" value="Genomic_DNA"/>
</dbReference>
<dbReference type="AlphaFoldDB" id="A0A9P8TU54"/>
<evidence type="ECO:0000259" key="2">
    <source>
        <dbReference type="SMART" id="SM01273"/>
    </source>
</evidence>
<dbReference type="GO" id="GO:0035145">
    <property type="term" value="C:exon-exon junction complex"/>
    <property type="evidence" value="ECO:0007669"/>
    <property type="project" value="TreeGrafter"/>
</dbReference>
<sequence>MAPSTTNSGITTDAASGERRIPESTRADGSKRKAIKIRPGYQPPEDVEVYKNKPAEAFRERGKRIGIPGAAGLEDEKPDQGSAASNKNAKRREARKKAKASTGEGEADTAAATKDGRPEVEEIDPEVERDKKARSLKKKLKQAKELKMKKDGGEGLLPEQIAKVIKINELIRELDALGFDAEGEPRTETKDGAAEGGENKK</sequence>
<feature type="compositionally biased region" description="Basic and acidic residues" evidence="1">
    <location>
        <begin position="183"/>
        <end position="201"/>
    </location>
</feature>
<dbReference type="SMART" id="SM01273">
    <property type="entry name" value="Mago-bind"/>
    <property type="match status" value="1"/>
</dbReference>
<gene>
    <name evidence="3" type="ORF">Trco_006439</name>
</gene>
<dbReference type="PANTHER" id="PTHR22959:SF0">
    <property type="entry name" value="PARTNER OF Y14 AND MAGO"/>
    <property type="match status" value="1"/>
</dbReference>
<feature type="compositionally biased region" description="Basic and acidic residues" evidence="1">
    <location>
        <begin position="114"/>
        <end position="133"/>
    </location>
</feature>
<feature type="domain" description="WIBG Mago-binding" evidence="2">
    <location>
        <begin position="17"/>
        <end position="43"/>
    </location>
</feature>
<feature type="compositionally biased region" description="Basic and acidic residues" evidence="1">
    <location>
        <begin position="48"/>
        <end position="60"/>
    </location>
</feature>
<dbReference type="OrthoDB" id="21625at2759"/>
<keyword evidence="4" id="KW-1185">Reference proteome</keyword>
<organism evidence="3 4">
    <name type="scientific">Trichoderma cornu-damae</name>
    <dbReference type="NCBI Taxonomy" id="654480"/>
    <lineage>
        <taxon>Eukaryota</taxon>
        <taxon>Fungi</taxon>
        <taxon>Dikarya</taxon>
        <taxon>Ascomycota</taxon>
        <taxon>Pezizomycotina</taxon>
        <taxon>Sordariomycetes</taxon>
        <taxon>Hypocreomycetidae</taxon>
        <taxon>Hypocreales</taxon>
        <taxon>Hypocreaceae</taxon>
        <taxon>Trichoderma</taxon>
    </lineage>
</organism>